<comment type="caution">
    <text evidence="1">The sequence shown here is derived from an EMBL/GenBank/DDBJ whole genome shotgun (WGS) entry which is preliminary data.</text>
</comment>
<proteinExistence type="predicted"/>
<keyword evidence="2" id="KW-1185">Reference proteome</keyword>
<dbReference type="Proteomes" id="UP001597414">
    <property type="component" value="Unassembled WGS sequence"/>
</dbReference>
<accession>A0ABW5BCJ7</accession>
<gene>
    <name evidence="1" type="ORF">ACFSKV_15025</name>
</gene>
<organism evidence="1 2">
    <name type="scientific">Shivajiella indica</name>
    <dbReference type="NCBI Taxonomy" id="872115"/>
    <lineage>
        <taxon>Bacteria</taxon>
        <taxon>Pseudomonadati</taxon>
        <taxon>Bacteroidota</taxon>
        <taxon>Cytophagia</taxon>
        <taxon>Cytophagales</taxon>
        <taxon>Cyclobacteriaceae</taxon>
        <taxon>Shivajiella</taxon>
    </lineage>
</organism>
<protein>
    <submittedName>
        <fullName evidence="1">Uncharacterized protein</fullName>
    </submittedName>
</protein>
<evidence type="ECO:0000313" key="2">
    <source>
        <dbReference type="Proteomes" id="UP001597414"/>
    </source>
</evidence>
<sequence>MKFFYLSTNNNDQGFFEIHHRECPSLPSIHHRDYIGPFNNPKEALKKAINFNPNAALCPICSQKPVKIGGSSNSRIVEK</sequence>
<evidence type="ECO:0000313" key="1">
    <source>
        <dbReference type="EMBL" id="MFD2202889.1"/>
    </source>
</evidence>
<reference evidence="2" key="1">
    <citation type="journal article" date="2019" name="Int. J. Syst. Evol. Microbiol.">
        <title>The Global Catalogue of Microorganisms (GCM) 10K type strain sequencing project: providing services to taxonomists for standard genome sequencing and annotation.</title>
        <authorList>
            <consortium name="The Broad Institute Genomics Platform"/>
            <consortium name="The Broad Institute Genome Sequencing Center for Infectious Disease"/>
            <person name="Wu L."/>
            <person name="Ma J."/>
        </authorList>
    </citation>
    <scope>NUCLEOTIDE SEQUENCE [LARGE SCALE GENOMIC DNA]</scope>
    <source>
        <strain evidence="2">KCTC 19812</strain>
    </source>
</reference>
<dbReference type="EMBL" id="JBHUIV010000020">
    <property type="protein sequence ID" value="MFD2202889.1"/>
    <property type="molecule type" value="Genomic_DNA"/>
</dbReference>
<dbReference type="RefSeq" id="WP_380804486.1">
    <property type="nucleotide sequence ID" value="NZ_JBHUIV010000020.1"/>
</dbReference>
<name>A0ABW5BCJ7_9BACT</name>